<protein>
    <submittedName>
        <fullName evidence="2">Uncharacterized protein</fullName>
    </submittedName>
</protein>
<accession>A0A1F8AAM9</accession>
<organism evidence="2 3">
    <name type="scientific">Aspergillus bombycis</name>
    <dbReference type="NCBI Taxonomy" id="109264"/>
    <lineage>
        <taxon>Eukaryota</taxon>
        <taxon>Fungi</taxon>
        <taxon>Dikarya</taxon>
        <taxon>Ascomycota</taxon>
        <taxon>Pezizomycotina</taxon>
        <taxon>Eurotiomycetes</taxon>
        <taxon>Eurotiomycetidae</taxon>
        <taxon>Eurotiales</taxon>
        <taxon>Aspergillaceae</taxon>
        <taxon>Aspergillus</taxon>
    </lineage>
</organism>
<dbReference type="EMBL" id="LYCR01000013">
    <property type="protein sequence ID" value="OGM48780.1"/>
    <property type="molecule type" value="Genomic_DNA"/>
</dbReference>
<gene>
    <name evidence="2" type="ORF">ABOM_003054</name>
</gene>
<dbReference type="OrthoDB" id="10633635at2759"/>
<name>A0A1F8AAM9_9EURO</name>
<comment type="caution">
    <text evidence="2">The sequence shown here is derived from an EMBL/GenBank/DDBJ whole genome shotgun (WGS) entry which is preliminary data.</text>
</comment>
<sequence length="217" mass="22261">MPRPQPVPIPIVPGADIAVPRTVVAVPAMSALHKQPPTTGSLALAPAVPPQERILLLDVHIPEIAIVGGGPYTVTGGGINVNGTSIRVPNVGGSEQVSTIIDNVPMVIIPSYSGTVVVPVFPAAKPTSDSNPDSTTSSTTTSTTSTTSSAEPAPTSADGCDLMRKQGVCWNKCDPITGKAVPFATIRQTVQPHSNVNQVVGLEVDVESQNQILAVAP</sequence>
<evidence type="ECO:0000256" key="1">
    <source>
        <dbReference type="SAM" id="MobiDB-lite"/>
    </source>
</evidence>
<feature type="compositionally biased region" description="Low complexity" evidence="1">
    <location>
        <begin position="127"/>
        <end position="158"/>
    </location>
</feature>
<keyword evidence="3" id="KW-1185">Reference proteome</keyword>
<reference evidence="2 3" key="1">
    <citation type="journal article" date="2016" name="Genome Biol. Evol.">
        <title>Draft genome sequence of an aflatoxigenic Aspergillus species, A. bombycis.</title>
        <authorList>
            <person name="Moore G.G."/>
            <person name="Mack B.M."/>
            <person name="Beltz S.B."/>
            <person name="Gilbert M.K."/>
        </authorList>
    </citation>
    <scope>NUCLEOTIDE SEQUENCE [LARGE SCALE GENOMIC DNA]</scope>
    <source>
        <strain evidence="3">NRRL 26010</strain>
    </source>
</reference>
<feature type="region of interest" description="Disordered" evidence="1">
    <location>
        <begin position="123"/>
        <end position="158"/>
    </location>
</feature>
<dbReference type="GeneID" id="34446444"/>
<dbReference type="Proteomes" id="UP000179179">
    <property type="component" value="Unassembled WGS sequence"/>
</dbReference>
<evidence type="ECO:0000313" key="2">
    <source>
        <dbReference type="EMBL" id="OGM48780.1"/>
    </source>
</evidence>
<dbReference type="RefSeq" id="XP_022392497.1">
    <property type="nucleotide sequence ID" value="XM_022530184.1"/>
</dbReference>
<evidence type="ECO:0000313" key="3">
    <source>
        <dbReference type="Proteomes" id="UP000179179"/>
    </source>
</evidence>
<dbReference type="AlphaFoldDB" id="A0A1F8AAM9"/>
<proteinExistence type="predicted"/>